<evidence type="ECO:0000313" key="7">
    <source>
        <dbReference type="EMBL" id="KAG9443586.1"/>
    </source>
</evidence>
<dbReference type="AlphaFoldDB" id="A0AAV7E5D7"/>
<keyword evidence="3 6" id="KW-0812">Transmembrane</keyword>
<feature type="transmembrane region" description="Helical" evidence="6">
    <location>
        <begin position="436"/>
        <end position="457"/>
    </location>
</feature>
<feature type="transmembrane region" description="Helical" evidence="6">
    <location>
        <begin position="362"/>
        <end position="382"/>
    </location>
</feature>
<dbReference type="GO" id="GO:0042910">
    <property type="term" value="F:xenobiotic transmembrane transporter activity"/>
    <property type="evidence" value="ECO:0007669"/>
    <property type="project" value="InterPro"/>
</dbReference>
<dbReference type="NCBIfam" id="TIGR00797">
    <property type="entry name" value="matE"/>
    <property type="match status" value="1"/>
</dbReference>
<evidence type="ECO:0000256" key="5">
    <source>
        <dbReference type="ARBA" id="ARBA00023136"/>
    </source>
</evidence>
<dbReference type="InterPro" id="IPR045069">
    <property type="entry name" value="MATE_euk"/>
</dbReference>
<feature type="transmembrane region" description="Helical" evidence="6">
    <location>
        <begin position="60"/>
        <end position="77"/>
    </location>
</feature>
<comment type="subcellular location">
    <subcellularLocation>
        <location evidence="1">Membrane</location>
        <topology evidence="1">Multi-pass membrane protein</topology>
    </subcellularLocation>
</comment>
<evidence type="ECO:0000256" key="4">
    <source>
        <dbReference type="ARBA" id="ARBA00022989"/>
    </source>
</evidence>
<feature type="transmembrane region" description="Helical" evidence="6">
    <location>
        <begin position="139"/>
        <end position="160"/>
    </location>
</feature>
<dbReference type="PANTHER" id="PTHR11206">
    <property type="entry name" value="MULTIDRUG RESISTANCE PROTEIN"/>
    <property type="match status" value="1"/>
</dbReference>
<protein>
    <recommendedName>
        <fullName evidence="6">Protein DETOXIFICATION</fullName>
    </recommendedName>
    <alternativeName>
        <fullName evidence="6">Multidrug and toxic compound extrusion protein</fullName>
    </alternativeName>
</protein>
<name>A0AAV7E5D7_ARIFI</name>
<organism evidence="7 8">
    <name type="scientific">Aristolochia fimbriata</name>
    <name type="common">White veined hardy Dutchman's pipe vine</name>
    <dbReference type="NCBI Taxonomy" id="158543"/>
    <lineage>
        <taxon>Eukaryota</taxon>
        <taxon>Viridiplantae</taxon>
        <taxon>Streptophyta</taxon>
        <taxon>Embryophyta</taxon>
        <taxon>Tracheophyta</taxon>
        <taxon>Spermatophyta</taxon>
        <taxon>Magnoliopsida</taxon>
        <taxon>Magnoliidae</taxon>
        <taxon>Piperales</taxon>
        <taxon>Aristolochiaceae</taxon>
        <taxon>Aristolochia</taxon>
    </lineage>
</organism>
<feature type="transmembrane region" description="Helical" evidence="6">
    <location>
        <begin position="320"/>
        <end position="341"/>
    </location>
</feature>
<evidence type="ECO:0000256" key="2">
    <source>
        <dbReference type="ARBA" id="ARBA00010199"/>
    </source>
</evidence>
<comment type="caution">
    <text evidence="7">The sequence shown here is derived from an EMBL/GenBank/DDBJ whole genome shotgun (WGS) entry which is preliminary data.</text>
</comment>
<proteinExistence type="inferred from homology"/>
<feature type="transmembrane region" description="Helical" evidence="6">
    <location>
        <begin position="97"/>
        <end position="118"/>
    </location>
</feature>
<sequence length="513" mass="55280">MCWVSSLFSSKGTYHGAASEKNIDDASKSLLVKAVSEAPVLPPVQDFPATSHEIVEEMKALTSISAPTVVTGLLIYIRNLVSMLFLGRLGQVELAAGALAIGFANITGYSVIFGLAMGMEPICGQAYGAQKFHILGLTLQRTVVILLLTSLPISLLWLNAGRILLCFGQDQTITAVAATYLLHCIPDLLLQSLFHPLRIYLRTQNVTRPIAICSIVSSLLHVPLNYLFVLALDMGIRGVSTAIVASNLLLVLLLTCYVYFSGLYEKTWIPITRDCFKEWGSYLALAVPSCISICLEWWWYEFMIVLCGLLDNPEETISAIGILIQITSLVYVFPCSLSYGVSTRVAHELGAGRPRGARLASAVGTWCGVVVGTVAMSFAVWARQWWGYMFTDGTRVLRLTSAALPIVGLCELGNCPQTTMCGVLRGSARSHSGAAVNLWGFYGVGLSVALGLGFWAGLGFVGLWLGLLAAQLTCAMALGFVLVRTDWDVQVKRAGAITGVGPLEKCIIQGVLI</sequence>
<keyword evidence="8" id="KW-1185">Reference proteome</keyword>
<dbReference type="GO" id="GO:1990961">
    <property type="term" value="P:xenobiotic detoxification by transmembrane export across the plasma membrane"/>
    <property type="evidence" value="ECO:0007669"/>
    <property type="project" value="InterPro"/>
</dbReference>
<accession>A0AAV7E5D7</accession>
<keyword evidence="4 6" id="KW-1133">Transmembrane helix</keyword>
<evidence type="ECO:0000256" key="3">
    <source>
        <dbReference type="ARBA" id="ARBA00022692"/>
    </source>
</evidence>
<comment type="similarity">
    <text evidence="2 6">Belongs to the multi antimicrobial extrusion (MATE) (TC 2.A.66.1) family.</text>
</comment>
<feature type="transmembrane region" description="Helical" evidence="6">
    <location>
        <begin position="402"/>
        <end position="424"/>
    </location>
</feature>
<evidence type="ECO:0000256" key="1">
    <source>
        <dbReference type="ARBA" id="ARBA00004141"/>
    </source>
</evidence>
<dbReference type="CDD" id="cd13132">
    <property type="entry name" value="MATE_eukaryotic"/>
    <property type="match status" value="1"/>
</dbReference>
<reference evidence="7 8" key="1">
    <citation type="submission" date="2021-07" db="EMBL/GenBank/DDBJ databases">
        <title>The Aristolochia fimbriata genome: insights into angiosperm evolution, floral development and chemical biosynthesis.</title>
        <authorList>
            <person name="Jiao Y."/>
        </authorList>
    </citation>
    <scope>NUCLEOTIDE SEQUENCE [LARGE SCALE GENOMIC DNA]</scope>
    <source>
        <strain evidence="7">IBCAS-2021</strain>
        <tissue evidence="7">Leaf</tissue>
    </source>
</reference>
<evidence type="ECO:0000313" key="8">
    <source>
        <dbReference type="Proteomes" id="UP000825729"/>
    </source>
</evidence>
<gene>
    <name evidence="7" type="ORF">H6P81_014926</name>
</gene>
<feature type="transmembrane region" description="Helical" evidence="6">
    <location>
        <begin position="238"/>
        <end position="260"/>
    </location>
</feature>
<feature type="transmembrane region" description="Helical" evidence="6">
    <location>
        <begin position="210"/>
        <end position="232"/>
    </location>
</feature>
<feature type="transmembrane region" description="Helical" evidence="6">
    <location>
        <begin position="281"/>
        <end position="300"/>
    </location>
</feature>
<dbReference type="Pfam" id="PF01554">
    <property type="entry name" value="MatE"/>
    <property type="match status" value="2"/>
</dbReference>
<dbReference type="GO" id="GO:0015297">
    <property type="term" value="F:antiporter activity"/>
    <property type="evidence" value="ECO:0007669"/>
    <property type="project" value="InterPro"/>
</dbReference>
<feature type="transmembrane region" description="Helical" evidence="6">
    <location>
        <begin position="463"/>
        <end position="483"/>
    </location>
</feature>
<keyword evidence="5 6" id="KW-0472">Membrane</keyword>
<dbReference type="Proteomes" id="UP000825729">
    <property type="component" value="Unassembled WGS sequence"/>
</dbReference>
<dbReference type="EMBL" id="JAINDJ010000006">
    <property type="protein sequence ID" value="KAG9443586.1"/>
    <property type="molecule type" value="Genomic_DNA"/>
</dbReference>
<evidence type="ECO:0000256" key="6">
    <source>
        <dbReference type="RuleBase" id="RU004914"/>
    </source>
</evidence>
<dbReference type="InterPro" id="IPR002528">
    <property type="entry name" value="MATE_fam"/>
</dbReference>
<dbReference type="GO" id="GO:0016020">
    <property type="term" value="C:membrane"/>
    <property type="evidence" value="ECO:0007669"/>
    <property type="project" value="UniProtKB-SubCell"/>
</dbReference>